<comment type="caution">
    <text evidence="1">The sequence shown here is derived from an EMBL/GenBank/DDBJ whole genome shotgun (WGS) entry which is preliminary data.</text>
</comment>
<evidence type="ECO:0008006" key="2">
    <source>
        <dbReference type="Google" id="ProtNLM"/>
    </source>
</evidence>
<dbReference type="EMBL" id="LAZR01003657">
    <property type="protein sequence ID" value="KKN15998.1"/>
    <property type="molecule type" value="Genomic_DNA"/>
</dbReference>
<gene>
    <name evidence="1" type="ORF">LCGC14_0980400</name>
</gene>
<protein>
    <recommendedName>
        <fullName evidence="2">Type I-E CRISPR-associated protein Cse1/CasA</fullName>
    </recommendedName>
</protein>
<dbReference type="InterPro" id="IPR013381">
    <property type="entry name" value="CRISPR-assoc_prot_Cse1"/>
</dbReference>
<dbReference type="Pfam" id="PF09481">
    <property type="entry name" value="CRISPR_Cse1"/>
    <property type="match status" value="1"/>
</dbReference>
<name>A0A0F9RFG4_9ZZZZ</name>
<evidence type="ECO:0000313" key="1">
    <source>
        <dbReference type="EMBL" id="KKN15998.1"/>
    </source>
</evidence>
<organism evidence="1">
    <name type="scientific">marine sediment metagenome</name>
    <dbReference type="NCBI Taxonomy" id="412755"/>
    <lineage>
        <taxon>unclassified sequences</taxon>
        <taxon>metagenomes</taxon>
        <taxon>ecological metagenomes</taxon>
    </lineage>
</organism>
<sequence>SGLVVFLRGDNLFDSLMLNFLRYDDQHPFKKNEESVDIPFWEREEKKLHEDKNGRYPNGYLDYLTWQSRRIWLLPFEENGNILIKYVYLAQGEKVKSDWKEDPLKAYFIDDKNERKLIKLLSDRRVWRESESLLRISDVSGKKIPPKTINWISIFVQKGIIPLSKQYSLEIYGICNDPKKAAKIINWDKSYIPLPLKFLEDKTLVDNVREFLEKSRQAESILNKTLFLLVKAYLFSQDTNLSTIQGNKVSDFIKNYQISIRYWNQLEKYFYQFMDEIAQESDFDKRQEIIKYWVNEKIVKAVTNLLNIIKQSIVNNPRGLKSFIQTKGYFFKNIQNLKQI</sequence>
<dbReference type="AlphaFoldDB" id="A0A0F9RFG4"/>
<feature type="non-terminal residue" evidence="1">
    <location>
        <position position="1"/>
    </location>
</feature>
<proteinExistence type="predicted"/>
<reference evidence="1" key="1">
    <citation type="journal article" date="2015" name="Nature">
        <title>Complex archaea that bridge the gap between prokaryotes and eukaryotes.</title>
        <authorList>
            <person name="Spang A."/>
            <person name="Saw J.H."/>
            <person name="Jorgensen S.L."/>
            <person name="Zaremba-Niedzwiedzka K."/>
            <person name="Martijn J."/>
            <person name="Lind A.E."/>
            <person name="van Eijk R."/>
            <person name="Schleper C."/>
            <person name="Guy L."/>
            <person name="Ettema T.J."/>
        </authorList>
    </citation>
    <scope>NUCLEOTIDE SEQUENCE</scope>
</reference>
<dbReference type="Gene3D" id="1.10.132.100">
    <property type="match status" value="1"/>
</dbReference>
<accession>A0A0F9RFG4</accession>